<reference evidence="1" key="2">
    <citation type="journal article" date="2015" name="Fish Shellfish Immunol.">
        <title>Early steps in the European eel (Anguilla anguilla)-Vibrio vulnificus interaction in the gills: Role of the RtxA13 toxin.</title>
        <authorList>
            <person name="Callol A."/>
            <person name="Pajuelo D."/>
            <person name="Ebbesson L."/>
            <person name="Teles M."/>
            <person name="MacKenzie S."/>
            <person name="Amaro C."/>
        </authorList>
    </citation>
    <scope>NUCLEOTIDE SEQUENCE</scope>
</reference>
<protein>
    <submittedName>
        <fullName evidence="1">Uncharacterized protein</fullName>
    </submittedName>
</protein>
<evidence type="ECO:0000313" key="1">
    <source>
        <dbReference type="EMBL" id="JAH16156.1"/>
    </source>
</evidence>
<reference evidence="1" key="1">
    <citation type="submission" date="2014-11" db="EMBL/GenBank/DDBJ databases">
        <authorList>
            <person name="Amaro Gonzalez C."/>
        </authorList>
    </citation>
    <scope>NUCLEOTIDE SEQUENCE</scope>
</reference>
<organism evidence="1">
    <name type="scientific">Anguilla anguilla</name>
    <name type="common">European freshwater eel</name>
    <name type="synonym">Muraena anguilla</name>
    <dbReference type="NCBI Taxonomy" id="7936"/>
    <lineage>
        <taxon>Eukaryota</taxon>
        <taxon>Metazoa</taxon>
        <taxon>Chordata</taxon>
        <taxon>Craniata</taxon>
        <taxon>Vertebrata</taxon>
        <taxon>Euteleostomi</taxon>
        <taxon>Actinopterygii</taxon>
        <taxon>Neopterygii</taxon>
        <taxon>Teleostei</taxon>
        <taxon>Anguilliformes</taxon>
        <taxon>Anguillidae</taxon>
        <taxon>Anguilla</taxon>
    </lineage>
</organism>
<dbReference type="AlphaFoldDB" id="A0A0E9QGY8"/>
<sequence length="31" mass="3403">MPIAVLLIYLFLCCCFTFGNLGSGYIIVSQC</sequence>
<proteinExistence type="predicted"/>
<accession>A0A0E9QGY8</accession>
<dbReference type="EMBL" id="GBXM01092421">
    <property type="protein sequence ID" value="JAH16156.1"/>
    <property type="molecule type" value="Transcribed_RNA"/>
</dbReference>
<name>A0A0E9QGY8_ANGAN</name>